<comment type="caution">
    <text evidence="2">The sequence shown here is derived from an EMBL/GenBank/DDBJ whole genome shotgun (WGS) entry which is preliminary data.</text>
</comment>
<reference evidence="2 3" key="1">
    <citation type="journal article" date="2016" name="Nat. Commun.">
        <title>Thousands of microbial genomes shed light on interconnected biogeochemical processes in an aquifer system.</title>
        <authorList>
            <person name="Anantharaman K."/>
            <person name="Brown C.T."/>
            <person name="Hug L.A."/>
            <person name="Sharon I."/>
            <person name="Castelle C.J."/>
            <person name="Probst A.J."/>
            <person name="Thomas B.C."/>
            <person name="Singh A."/>
            <person name="Wilkins M.J."/>
            <person name="Karaoz U."/>
            <person name="Brodie E.L."/>
            <person name="Williams K.H."/>
            <person name="Hubbard S.S."/>
            <person name="Banfield J.F."/>
        </authorList>
    </citation>
    <scope>NUCLEOTIDE SEQUENCE [LARGE SCALE GENOMIC DNA]</scope>
</reference>
<gene>
    <name evidence="2" type="ORF">A2519_13995</name>
</gene>
<evidence type="ECO:0008006" key="4">
    <source>
        <dbReference type="Google" id="ProtNLM"/>
    </source>
</evidence>
<accession>A0A1F7FL74</accession>
<dbReference type="GO" id="GO:0042601">
    <property type="term" value="C:endospore-forming forespore"/>
    <property type="evidence" value="ECO:0007669"/>
    <property type="project" value="TreeGrafter"/>
</dbReference>
<dbReference type="GO" id="GO:0003913">
    <property type="term" value="F:DNA photolyase activity"/>
    <property type="evidence" value="ECO:0007669"/>
    <property type="project" value="TreeGrafter"/>
</dbReference>
<dbReference type="Pfam" id="PF20903">
    <property type="entry name" value="SPL"/>
    <property type="match status" value="1"/>
</dbReference>
<dbReference type="GO" id="GO:0051539">
    <property type="term" value="F:4 iron, 4 sulfur cluster binding"/>
    <property type="evidence" value="ECO:0007669"/>
    <property type="project" value="InterPro"/>
</dbReference>
<dbReference type="GO" id="GO:1904047">
    <property type="term" value="F:S-adenosyl-L-methionine binding"/>
    <property type="evidence" value="ECO:0007669"/>
    <property type="project" value="TreeGrafter"/>
</dbReference>
<dbReference type="PANTHER" id="PTHR37822">
    <property type="entry name" value="SPORE PHOTOPRODUCT LYASE-RELATED"/>
    <property type="match status" value="1"/>
</dbReference>
<evidence type="ECO:0000313" key="2">
    <source>
        <dbReference type="EMBL" id="OGK07236.1"/>
    </source>
</evidence>
<dbReference type="AlphaFoldDB" id="A0A1F7FL74"/>
<dbReference type="EMBL" id="MFYX01000011">
    <property type="protein sequence ID" value="OGK07236.1"/>
    <property type="molecule type" value="Genomic_DNA"/>
</dbReference>
<protein>
    <recommendedName>
        <fullName evidence="4">DNA photolyase</fullName>
    </recommendedName>
</protein>
<sequence>MRYLPLKVVVDPVVSDTAIARRVLSLVPCAEVVSVPACAPGPHDTGSTLFLMNNPGPFVKKCPETPQYVCCGYRILNIGTGCPIGCTYCILNEYLGSRAMSAYCNTEPLFRELAEVVKGPFLRLGSGEFTDSLVLDHLTGLSADLIPFLLKQRNLLFEFKTKTVNINNLIKYEVQRKIMASWSVNPDVIVKAEEHGAPSLEKRLAAARECMKKGYIIGFHFDPIIKHDNWEENYTKVVDLIYQHVEPSCIGWISLGCFRFVPALKPVVQRLYPHTKIIYEEFVQGKDRKMRYFRPLREHIYDVIISRIKKYHPDAPVYFCMETPAVWERVLGKKTFSSDGLCGMLDEVREKFGLD</sequence>
<dbReference type="InterPro" id="IPR049539">
    <property type="entry name" value="SPL"/>
</dbReference>
<dbReference type="InterPro" id="IPR020612">
    <property type="entry name" value="Methylthiotransferase_CS"/>
</dbReference>
<dbReference type="Proteomes" id="UP000179243">
    <property type="component" value="Unassembled WGS sequence"/>
</dbReference>
<evidence type="ECO:0000313" key="3">
    <source>
        <dbReference type="Proteomes" id="UP000179243"/>
    </source>
</evidence>
<dbReference type="PROSITE" id="PS01278">
    <property type="entry name" value="MTTASE_RADICAL"/>
    <property type="match status" value="1"/>
</dbReference>
<dbReference type="PANTHER" id="PTHR37822:SF2">
    <property type="entry name" value="SPORE PHOTOPRODUCT LYASE"/>
    <property type="match status" value="1"/>
</dbReference>
<proteinExistence type="predicted"/>
<dbReference type="Gene3D" id="3.40.50.12110">
    <property type="match status" value="1"/>
</dbReference>
<organism evidence="2 3">
    <name type="scientific">Candidatus Raymondbacteria bacterium RIFOXYD12_FULL_49_13</name>
    <dbReference type="NCBI Taxonomy" id="1817890"/>
    <lineage>
        <taxon>Bacteria</taxon>
        <taxon>Raymondiibacteriota</taxon>
    </lineage>
</organism>
<comment type="cofactor">
    <cofactor evidence="1">
        <name>[4Fe-4S] cluster</name>
        <dbReference type="ChEBI" id="CHEBI:49883"/>
    </cofactor>
</comment>
<name>A0A1F7FL74_UNCRA</name>
<dbReference type="Gene3D" id="3.80.30.30">
    <property type="match status" value="1"/>
</dbReference>
<evidence type="ECO:0000256" key="1">
    <source>
        <dbReference type="ARBA" id="ARBA00001966"/>
    </source>
</evidence>